<accession>A0ABT3GE87</accession>
<dbReference type="RefSeq" id="WP_264485865.1">
    <property type="nucleotide sequence ID" value="NZ_JAPDDT010000001.1"/>
</dbReference>
<reference evidence="2 3" key="1">
    <citation type="submission" date="2022-10" db="EMBL/GenBank/DDBJ databases">
        <title>Luteolibacter arcticus strain CCTCC AB 2014275, whole genome shotgun sequencing project.</title>
        <authorList>
            <person name="Zhao G."/>
            <person name="Shen L."/>
        </authorList>
    </citation>
    <scope>NUCLEOTIDE SEQUENCE [LARGE SCALE GENOMIC DNA]</scope>
    <source>
        <strain evidence="2 3">CCTCC AB 2014275</strain>
    </source>
</reference>
<dbReference type="EMBL" id="JAPDDT010000001">
    <property type="protein sequence ID" value="MCW1921756.1"/>
    <property type="molecule type" value="Genomic_DNA"/>
</dbReference>
<protein>
    <recommendedName>
        <fullName evidence="4">Thioredoxin domain-containing protein</fullName>
    </recommendedName>
</protein>
<keyword evidence="3" id="KW-1185">Reference proteome</keyword>
<evidence type="ECO:0008006" key="4">
    <source>
        <dbReference type="Google" id="ProtNLM"/>
    </source>
</evidence>
<evidence type="ECO:0000313" key="2">
    <source>
        <dbReference type="EMBL" id="MCW1921756.1"/>
    </source>
</evidence>
<comment type="caution">
    <text evidence="2">The sequence shown here is derived from an EMBL/GenBank/DDBJ whole genome shotgun (WGS) entry which is preliminary data.</text>
</comment>
<name>A0ABT3GE87_9BACT</name>
<keyword evidence="1" id="KW-0732">Signal</keyword>
<sequence length="161" mass="17078">MKALLTVMLCGATIAICPAADKAPKLPRGVVSAEKYAEAKSSAVSEKKLIVYMWSDLETTCPKCQAGTEAAMKAYKSNKDVVLVFGQGKDTNHAPASLRGPLTEAVSKVGNAIPIVMIVDPSNEKLLAAACYKQFAEDERVFKKIQKDAQAATGAGKDDKS</sequence>
<feature type="signal peptide" evidence="1">
    <location>
        <begin position="1"/>
        <end position="19"/>
    </location>
</feature>
<evidence type="ECO:0000256" key="1">
    <source>
        <dbReference type="SAM" id="SignalP"/>
    </source>
</evidence>
<evidence type="ECO:0000313" key="3">
    <source>
        <dbReference type="Proteomes" id="UP001320876"/>
    </source>
</evidence>
<organism evidence="2 3">
    <name type="scientific">Luteolibacter arcticus</name>
    <dbReference type="NCBI Taxonomy" id="1581411"/>
    <lineage>
        <taxon>Bacteria</taxon>
        <taxon>Pseudomonadati</taxon>
        <taxon>Verrucomicrobiota</taxon>
        <taxon>Verrucomicrobiia</taxon>
        <taxon>Verrucomicrobiales</taxon>
        <taxon>Verrucomicrobiaceae</taxon>
        <taxon>Luteolibacter</taxon>
    </lineage>
</organism>
<proteinExistence type="predicted"/>
<dbReference type="Proteomes" id="UP001320876">
    <property type="component" value="Unassembled WGS sequence"/>
</dbReference>
<gene>
    <name evidence="2" type="ORF">OKA05_04275</name>
</gene>
<feature type="chain" id="PRO_5046861598" description="Thioredoxin domain-containing protein" evidence="1">
    <location>
        <begin position="20"/>
        <end position="161"/>
    </location>
</feature>